<evidence type="ECO:0000313" key="2">
    <source>
        <dbReference type="EMBL" id="KAK1686535.1"/>
    </source>
</evidence>
<dbReference type="PROSITE" id="PS50879">
    <property type="entry name" value="RNASE_H_1"/>
    <property type="match status" value="1"/>
</dbReference>
<dbReference type="SUPFAM" id="SSF56672">
    <property type="entry name" value="DNA/RNA polymerases"/>
    <property type="match status" value="1"/>
</dbReference>
<comment type="caution">
    <text evidence="2">The sequence shown here is derived from an EMBL/GenBank/DDBJ whole genome shotgun (WGS) entry which is preliminary data.</text>
</comment>
<dbReference type="InterPro" id="IPR036397">
    <property type="entry name" value="RNaseH_sf"/>
</dbReference>
<proteinExistence type="predicted"/>
<dbReference type="PANTHER" id="PTHR48475">
    <property type="entry name" value="RIBONUCLEASE H"/>
    <property type="match status" value="1"/>
</dbReference>
<dbReference type="AlphaFoldDB" id="A0AAD8WZJ7"/>
<dbReference type="EMBL" id="JAUUTY010000002">
    <property type="protein sequence ID" value="KAK1686535.1"/>
    <property type="molecule type" value="Genomic_DNA"/>
</dbReference>
<dbReference type="PANTHER" id="PTHR48475:SF1">
    <property type="entry name" value="RNASE H TYPE-1 DOMAIN-CONTAINING PROTEIN"/>
    <property type="match status" value="1"/>
</dbReference>
<accession>A0AAD8WZJ7</accession>
<dbReference type="Pfam" id="PF13456">
    <property type="entry name" value="RVT_3"/>
    <property type="match status" value="1"/>
</dbReference>
<dbReference type="Gene3D" id="3.30.70.270">
    <property type="match status" value="1"/>
</dbReference>
<protein>
    <recommendedName>
        <fullName evidence="1">RNase H type-1 domain-containing protein</fullName>
    </recommendedName>
</protein>
<dbReference type="GO" id="GO:0003676">
    <property type="term" value="F:nucleic acid binding"/>
    <property type="evidence" value="ECO:0007669"/>
    <property type="project" value="InterPro"/>
</dbReference>
<dbReference type="InterPro" id="IPR002156">
    <property type="entry name" value="RNaseH_domain"/>
</dbReference>
<dbReference type="InterPro" id="IPR043502">
    <property type="entry name" value="DNA/RNA_pol_sf"/>
</dbReference>
<dbReference type="InterPro" id="IPR043128">
    <property type="entry name" value="Rev_trsase/Diguanyl_cyclase"/>
</dbReference>
<sequence length="555" mass="62138">MSITLGEATKLLDNMMINYSEWHTERAPQGKKVNSVEESSSLNDKVDAIMSMLVNDRTNIDPNNVPLASLVAQEEHVDVNFIKNNNFNNNAYRNNSSNNYRPYPYNNGNGYGNSYGNSYNNNRNSPPGLEAMLKEFISTQTAFNKSVEEKLGKIDILVSRVDSLASDVDLLKSKVLPNENYHNKITTTANAIQVRINENIRLMAELRARWDREENEKLAKEKNIAKVWTITTTSNANATHVAAPPTHTNKRIGVSNVSTSNAKREKLPETAKTAEAACDKTAEIFSNIGDDDPIALDYNGLNFDDCHISEVIKFLQKLAKSPNASAINLAFTHHITNALIKAREEKLEREASIPKKLEDGWEPIIKMKVKDFDCNALCDLGASATYQRTMQRCLKDQIGRNVHAYVDDIAVMTRKGSDLISDLTETFENLRRFVSRLGEKALPLYKLLKKTDKFVWDDAADAALRDWTEAPDASLEPEPETWVMHFDGSKQHQGSGAGVTLKSPTGEELQYVLQIHFEATNNMAEYEALLHGLRIAKEIGIKHIICCGDSDLDSK</sequence>
<dbReference type="GO" id="GO:0004523">
    <property type="term" value="F:RNA-DNA hybrid ribonuclease activity"/>
    <property type="evidence" value="ECO:0007669"/>
    <property type="project" value="InterPro"/>
</dbReference>
<dbReference type="Gene3D" id="3.30.420.10">
    <property type="entry name" value="Ribonuclease H-like superfamily/Ribonuclease H"/>
    <property type="match status" value="1"/>
</dbReference>
<keyword evidence="3" id="KW-1185">Reference proteome</keyword>
<evidence type="ECO:0000313" key="3">
    <source>
        <dbReference type="Proteomes" id="UP001231189"/>
    </source>
</evidence>
<reference evidence="2" key="1">
    <citation type="submission" date="2023-07" db="EMBL/GenBank/DDBJ databases">
        <title>A chromosome-level genome assembly of Lolium multiflorum.</title>
        <authorList>
            <person name="Chen Y."/>
            <person name="Copetti D."/>
            <person name="Kolliker R."/>
            <person name="Studer B."/>
        </authorList>
    </citation>
    <scope>NUCLEOTIDE SEQUENCE</scope>
    <source>
        <strain evidence="2">02402/16</strain>
        <tissue evidence="2">Leaf</tissue>
    </source>
</reference>
<feature type="domain" description="RNase H type-1" evidence="1">
    <location>
        <begin position="478"/>
        <end position="555"/>
    </location>
</feature>
<name>A0AAD8WZJ7_LOLMU</name>
<organism evidence="2 3">
    <name type="scientific">Lolium multiflorum</name>
    <name type="common">Italian ryegrass</name>
    <name type="synonym">Lolium perenne subsp. multiflorum</name>
    <dbReference type="NCBI Taxonomy" id="4521"/>
    <lineage>
        <taxon>Eukaryota</taxon>
        <taxon>Viridiplantae</taxon>
        <taxon>Streptophyta</taxon>
        <taxon>Embryophyta</taxon>
        <taxon>Tracheophyta</taxon>
        <taxon>Spermatophyta</taxon>
        <taxon>Magnoliopsida</taxon>
        <taxon>Liliopsida</taxon>
        <taxon>Poales</taxon>
        <taxon>Poaceae</taxon>
        <taxon>BOP clade</taxon>
        <taxon>Pooideae</taxon>
        <taxon>Poodae</taxon>
        <taxon>Poeae</taxon>
        <taxon>Poeae Chloroplast Group 2 (Poeae type)</taxon>
        <taxon>Loliodinae</taxon>
        <taxon>Loliinae</taxon>
        <taxon>Lolium</taxon>
    </lineage>
</organism>
<dbReference type="Proteomes" id="UP001231189">
    <property type="component" value="Unassembled WGS sequence"/>
</dbReference>
<gene>
    <name evidence="2" type="ORF">QYE76_047383</name>
</gene>
<evidence type="ECO:0000259" key="1">
    <source>
        <dbReference type="PROSITE" id="PS50879"/>
    </source>
</evidence>